<feature type="region of interest" description="Disordered" evidence="1">
    <location>
        <begin position="253"/>
        <end position="306"/>
    </location>
</feature>
<evidence type="ECO:0000256" key="1">
    <source>
        <dbReference type="SAM" id="MobiDB-lite"/>
    </source>
</evidence>
<accession>A0A8H7V0Y1</accession>
<feature type="region of interest" description="Disordered" evidence="1">
    <location>
        <begin position="1"/>
        <end position="22"/>
    </location>
</feature>
<organism evidence="2 3">
    <name type="scientific">Mucor saturninus</name>
    <dbReference type="NCBI Taxonomy" id="64648"/>
    <lineage>
        <taxon>Eukaryota</taxon>
        <taxon>Fungi</taxon>
        <taxon>Fungi incertae sedis</taxon>
        <taxon>Mucoromycota</taxon>
        <taxon>Mucoromycotina</taxon>
        <taxon>Mucoromycetes</taxon>
        <taxon>Mucorales</taxon>
        <taxon>Mucorineae</taxon>
        <taxon>Mucoraceae</taxon>
        <taxon>Mucor</taxon>
    </lineage>
</organism>
<comment type="caution">
    <text evidence="2">The sequence shown here is derived from an EMBL/GenBank/DDBJ whole genome shotgun (WGS) entry which is preliminary data.</text>
</comment>
<keyword evidence="3" id="KW-1185">Reference proteome</keyword>
<protein>
    <submittedName>
        <fullName evidence="2">Uncharacterized protein</fullName>
    </submittedName>
</protein>
<dbReference type="AlphaFoldDB" id="A0A8H7V0Y1"/>
<gene>
    <name evidence="2" type="ORF">INT47_007123</name>
</gene>
<feature type="compositionally biased region" description="Pro residues" evidence="1">
    <location>
        <begin position="262"/>
        <end position="276"/>
    </location>
</feature>
<feature type="region of interest" description="Disordered" evidence="1">
    <location>
        <begin position="186"/>
        <end position="210"/>
    </location>
</feature>
<evidence type="ECO:0000313" key="3">
    <source>
        <dbReference type="Proteomes" id="UP000603453"/>
    </source>
</evidence>
<dbReference type="Proteomes" id="UP000603453">
    <property type="component" value="Unassembled WGS sequence"/>
</dbReference>
<feature type="compositionally biased region" description="Polar residues" evidence="1">
    <location>
        <begin position="12"/>
        <end position="22"/>
    </location>
</feature>
<reference evidence="2" key="1">
    <citation type="submission" date="2020-12" db="EMBL/GenBank/DDBJ databases">
        <title>Metabolic potential, ecology and presence of endohyphal bacteria is reflected in genomic diversity of Mucoromycotina.</title>
        <authorList>
            <person name="Muszewska A."/>
            <person name="Okrasinska A."/>
            <person name="Steczkiewicz K."/>
            <person name="Drgas O."/>
            <person name="Orlowska M."/>
            <person name="Perlinska-Lenart U."/>
            <person name="Aleksandrzak-Piekarczyk T."/>
            <person name="Szatraj K."/>
            <person name="Zielenkiewicz U."/>
            <person name="Pilsyk S."/>
            <person name="Malc E."/>
            <person name="Mieczkowski P."/>
            <person name="Kruszewska J.S."/>
            <person name="Biernat P."/>
            <person name="Pawlowska J."/>
        </authorList>
    </citation>
    <scope>NUCLEOTIDE SEQUENCE</scope>
    <source>
        <strain evidence="2">WA0000017839</strain>
    </source>
</reference>
<proteinExistence type="predicted"/>
<dbReference type="EMBL" id="JAEPRD010000127">
    <property type="protein sequence ID" value="KAG2197514.1"/>
    <property type="molecule type" value="Genomic_DNA"/>
</dbReference>
<name>A0A8H7V0Y1_9FUNG</name>
<evidence type="ECO:0000313" key="2">
    <source>
        <dbReference type="EMBL" id="KAG2197514.1"/>
    </source>
</evidence>
<sequence>MPPKITNEQHDNSNLSYPSQHSRSLSDISVGEILLKYQDNSQLLNHILVAKAQEDKRRTAEELRQVEEARLQTKFIEYELTQRQDNYGNYHKAFFFLGSFYSRVKLGQQNDGRSSLFGHSLMEHQDHFDDGGNNSSLQAGLDNSLTSDFHYGMATENVSVSSSSPSMDFISSSFDLYGDQLVLSSSPPASEDTILPPSKTKKNKKSPKNIHRTLSYESVMTLSDMSIRQSNSPPPPPPEPLDHDKVMEALRAKLRKSSSPYPTRPKPSPEPVPIPNTYPTTGVLLLNLKSRRRKSSVTKRSNSTKP</sequence>
<dbReference type="OrthoDB" id="2287563at2759"/>
<feature type="compositionally biased region" description="Basic residues" evidence="1">
    <location>
        <begin position="199"/>
        <end position="210"/>
    </location>
</feature>